<dbReference type="InterPro" id="IPR036291">
    <property type="entry name" value="NAD(P)-bd_dom_sf"/>
</dbReference>
<organism evidence="1 2">
    <name type="scientific">Mucilaginibacter conchicola</name>
    <dbReference type="NCBI Taxonomy" id="2303333"/>
    <lineage>
        <taxon>Bacteria</taxon>
        <taxon>Pseudomonadati</taxon>
        <taxon>Bacteroidota</taxon>
        <taxon>Sphingobacteriia</taxon>
        <taxon>Sphingobacteriales</taxon>
        <taxon>Sphingobacteriaceae</taxon>
        <taxon>Mucilaginibacter</taxon>
    </lineage>
</organism>
<gene>
    <name evidence="1" type="ORF">D0C36_19845</name>
</gene>
<protein>
    <submittedName>
        <fullName evidence="1">SDR family oxidoreductase</fullName>
    </submittedName>
</protein>
<comment type="caution">
    <text evidence="1">The sequence shown here is derived from an EMBL/GenBank/DDBJ whole genome shotgun (WGS) entry which is preliminary data.</text>
</comment>
<name>A0A372NSF2_9SPHI</name>
<dbReference type="AlphaFoldDB" id="A0A372NSF2"/>
<evidence type="ECO:0000313" key="2">
    <source>
        <dbReference type="Proteomes" id="UP000264217"/>
    </source>
</evidence>
<dbReference type="Proteomes" id="UP000264217">
    <property type="component" value="Unassembled WGS sequence"/>
</dbReference>
<reference evidence="1 2" key="1">
    <citation type="submission" date="2018-08" db="EMBL/GenBank/DDBJ databases">
        <title>Mucilaginibacter sp. MYSH2.</title>
        <authorList>
            <person name="Seo T."/>
        </authorList>
    </citation>
    <scope>NUCLEOTIDE SEQUENCE [LARGE SCALE GENOMIC DNA]</scope>
    <source>
        <strain evidence="1 2">MYSH2</strain>
    </source>
</reference>
<dbReference type="EMBL" id="QWDC01000003">
    <property type="protein sequence ID" value="RFZ91193.1"/>
    <property type="molecule type" value="Genomic_DNA"/>
</dbReference>
<dbReference type="Pfam" id="PF13561">
    <property type="entry name" value="adh_short_C2"/>
    <property type="match status" value="1"/>
</dbReference>
<dbReference type="Gene3D" id="3.40.50.720">
    <property type="entry name" value="NAD(P)-binding Rossmann-like Domain"/>
    <property type="match status" value="1"/>
</dbReference>
<evidence type="ECO:0000313" key="1">
    <source>
        <dbReference type="EMBL" id="RFZ91193.1"/>
    </source>
</evidence>
<keyword evidence="2" id="KW-1185">Reference proteome</keyword>
<dbReference type="OrthoDB" id="9803333at2"/>
<sequence length="52" mass="5537">MIKNIREAERDTIPLKRRGEVSDIVNMTAALADGASWLTGVIIPVDGGVSIS</sequence>
<proteinExistence type="predicted"/>
<accession>A0A372NSF2</accession>
<dbReference type="InterPro" id="IPR002347">
    <property type="entry name" value="SDR_fam"/>
</dbReference>
<dbReference type="SUPFAM" id="SSF51735">
    <property type="entry name" value="NAD(P)-binding Rossmann-fold domains"/>
    <property type="match status" value="1"/>
</dbReference>
<dbReference type="RefSeq" id="WP_117393400.1">
    <property type="nucleotide sequence ID" value="NZ_QWDC01000003.1"/>
</dbReference>